<organism evidence="1 2">
    <name type="scientific">Emiliania huxleyi (strain CCMP1516)</name>
    <dbReference type="NCBI Taxonomy" id="280463"/>
    <lineage>
        <taxon>Eukaryota</taxon>
        <taxon>Haptista</taxon>
        <taxon>Haptophyta</taxon>
        <taxon>Prymnesiophyceae</taxon>
        <taxon>Isochrysidales</taxon>
        <taxon>Noelaerhabdaceae</taxon>
        <taxon>Emiliania</taxon>
    </lineage>
</organism>
<accession>A0A0D3J7Y6</accession>
<keyword evidence="2" id="KW-1185">Reference proteome</keyword>
<dbReference type="RefSeq" id="XP_005772050.1">
    <property type="nucleotide sequence ID" value="XM_005771993.1"/>
</dbReference>
<evidence type="ECO:0000313" key="2">
    <source>
        <dbReference type="Proteomes" id="UP000013827"/>
    </source>
</evidence>
<reference evidence="2" key="1">
    <citation type="journal article" date="2013" name="Nature">
        <title>Pan genome of the phytoplankton Emiliania underpins its global distribution.</title>
        <authorList>
            <person name="Read B.A."/>
            <person name="Kegel J."/>
            <person name="Klute M.J."/>
            <person name="Kuo A."/>
            <person name="Lefebvre S.C."/>
            <person name="Maumus F."/>
            <person name="Mayer C."/>
            <person name="Miller J."/>
            <person name="Monier A."/>
            <person name="Salamov A."/>
            <person name="Young J."/>
            <person name="Aguilar M."/>
            <person name="Claverie J.M."/>
            <person name="Frickenhaus S."/>
            <person name="Gonzalez K."/>
            <person name="Herman E.K."/>
            <person name="Lin Y.C."/>
            <person name="Napier J."/>
            <person name="Ogata H."/>
            <person name="Sarno A.F."/>
            <person name="Shmutz J."/>
            <person name="Schroeder D."/>
            <person name="de Vargas C."/>
            <person name="Verret F."/>
            <person name="von Dassow P."/>
            <person name="Valentin K."/>
            <person name="Van de Peer Y."/>
            <person name="Wheeler G."/>
            <person name="Dacks J.B."/>
            <person name="Delwiche C.F."/>
            <person name="Dyhrman S.T."/>
            <person name="Glockner G."/>
            <person name="John U."/>
            <person name="Richards T."/>
            <person name="Worden A.Z."/>
            <person name="Zhang X."/>
            <person name="Grigoriev I.V."/>
            <person name="Allen A.E."/>
            <person name="Bidle K."/>
            <person name="Borodovsky M."/>
            <person name="Bowler C."/>
            <person name="Brownlee C."/>
            <person name="Cock J.M."/>
            <person name="Elias M."/>
            <person name="Gladyshev V.N."/>
            <person name="Groth M."/>
            <person name="Guda C."/>
            <person name="Hadaegh A."/>
            <person name="Iglesias-Rodriguez M.D."/>
            <person name="Jenkins J."/>
            <person name="Jones B.M."/>
            <person name="Lawson T."/>
            <person name="Leese F."/>
            <person name="Lindquist E."/>
            <person name="Lobanov A."/>
            <person name="Lomsadze A."/>
            <person name="Malik S.B."/>
            <person name="Marsh M.E."/>
            <person name="Mackinder L."/>
            <person name="Mock T."/>
            <person name="Mueller-Roeber B."/>
            <person name="Pagarete A."/>
            <person name="Parker M."/>
            <person name="Probert I."/>
            <person name="Quesneville H."/>
            <person name="Raines C."/>
            <person name="Rensing S.A."/>
            <person name="Riano-Pachon D.M."/>
            <person name="Richier S."/>
            <person name="Rokitta S."/>
            <person name="Shiraiwa Y."/>
            <person name="Soanes D.M."/>
            <person name="van der Giezen M."/>
            <person name="Wahlund T.M."/>
            <person name="Williams B."/>
            <person name="Wilson W."/>
            <person name="Wolfe G."/>
            <person name="Wurch L.L."/>
        </authorList>
    </citation>
    <scope>NUCLEOTIDE SEQUENCE</scope>
</reference>
<dbReference type="GeneID" id="17265122"/>
<dbReference type="HOGENOM" id="CLU_090833_0_0_1"/>
<sequence length="268" mass="28543">MDENGATKLPPDRVGDVLRNATELQNAEDKQLARVRECRTAAEIRELLMKGHAYGDRPSDFAIHAACFTARPGLIAGPHSDMPATELVAPMPPSAPADHLACSEKPSASWRQRGGLAACGAALVFLASIHGRPAAFRSAARPAAPGALMPTTAGFVVDEDSRHVRRNGDRTARAGVENVINRRASAPRRRSAGEGVRSLKLQGNTRARADRTTSFLLAPPSLWPGVSAGGWCVKVMKSTTKPDVTTVKFNDSTVTFSFAVVASWKPVS</sequence>
<dbReference type="PaxDb" id="2903-EOD19621"/>
<dbReference type="EnsemblProtists" id="EOD19621">
    <property type="protein sequence ID" value="EOD19621"/>
    <property type="gene ID" value="EMIHUDRAFT_209264"/>
</dbReference>
<reference evidence="1" key="2">
    <citation type="submission" date="2024-10" db="UniProtKB">
        <authorList>
            <consortium name="EnsemblProtists"/>
        </authorList>
    </citation>
    <scope>IDENTIFICATION</scope>
</reference>
<evidence type="ECO:0000313" key="1">
    <source>
        <dbReference type="EnsemblProtists" id="EOD19621"/>
    </source>
</evidence>
<dbReference type="AlphaFoldDB" id="A0A0D3J7Y6"/>
<proteinExistence type="predicted"/>
<protein>
    <submittedName>
        <fullName evidence="1">Uncharacterized protein</fullName>
    </submittedName>
</protein>
<name>A0A0D3J7Y6_EMIH1</name>
<dbReference type="KEGG" id="ehx:EMIHUDRAFT_209264"/>
<dbReference type="Proteomes" id="UP000013827">
    <property type="component" value="Unassembled WGS sequence"/>
</dbReference>